<dbReference type="Proteomes" id="UP001278571">
    <property type="component" value="Unassembled WGS sequence"/>
</dbReference>
<protein>
    <submittedName>
        <fullName evidence="1">Iron-containing redox enzyme family protein</fullName>
    </submittedName>
</protein>
<accession>A0ABU4K8H5</accession>
<dbReference type="InterPro" id="IPR016084">
    <property type="entry name" value="Haem_Oase-like_multi-hlx"/>
</dbReference>
<dbReference type="Pfam" id="PF14518">
    <property type="entry name" value="Haem_oxygenas_2"/>
    <property type="match status" value="1"/>
</dbReference>
<evidence type="ECO:0000313" key="1">
    <source>
        <dbReference type="EMBL" id="MDX2294060.1"/>
    </source>
</evidence>
<keyword evidence="2" id="KW-1185">Reference proteome</keyword>
<name>A0ABU4K8H5_9ACTN</name>
<comment type="caution">
    <text evidence="1">The sequence shown here is derived from an EMBL/GenBank/DDBJ whole genome shotgun (WGS) entry which is preliminary data.</text>
</comment>
<dbReference type="EMBL" id="JAWJZF010000377">
    <property type="protein sequence ID" value="MDX2294060.1"/>
    <property type="molecule type" value="Genomic_DNA"/>
</dbReference>
<dbReference type="RefSeq" id="WP_319010383.1">
    <property type="nucleotide sequence ID" value="NZ_JAWJZF010000377.1"/>
</dbReference>
<evidence type="ECO:0000313" key="2">
    <source>
        <dbReference type="Proteomes" id="UP001278571"/>
    </source>
</evidence>
<proteinExistence type="predicted"/>
<dbReference type="Gene3D" id="1.20.910.10">
    <property type="entry name" value="Heme oxygenase-like"/>
    <property type="match status" value="1"/>
</dbReference>
<dbReference type="SMART" id="SM01236">
    <property type="entry name" value="Haem_oxygenase_2"/>
    <property type="match status" value="1"/>
</dbReference>
<sequence>MTITAPTAADTGAPALPPARGELSAAVTARLGGRSGPLPGADAVLAADPFGDDVQLALHLCYELHYRGFAHVPDSAEWDLGLLRLRALLEGGFVSALRDACPGTVSPAEVFDGLLTEPPDGRGASRHLLRHGTIELLREYAVLRSVHQLRESDPHAWVLPRLRGRAKAGMAAVLYDEFGCGREERVHARLYADLMRALDLVPDYGHYLPAVGAPALAAGNVMSLFGLHRAHRGSLIGHFAVLEITSPPAASWLAAALRRCGAGEEAARFYDEHVEADAVHEQLVRREVVGGLLDEEPGLAADVAFGARATIFLEDTLGRAVTDAWRSGASALRAPIEEET</sequence>
<dbReference type="SUPFAM" id="SSF48613">
    <property type="entry name" value="Heme oxygenase-like"/>
    <property type="match status" value="1"/>
</dbReference>
<gene>
    <name evidence="1" type="ORF">R2363_18005</name>
</gene>
<reference evidence="1 2" key="1">
    <citation type="submission" date="2023-10" db="EMBL/GenBank/DDBJ databases">
        <authorList>
            <person name="Wang X.X."/>
        </authorList>
    </citation>
    <scope>NUCLEOTIDE SEQUENCE [LARGE SCALE GENOMIC DNA]</scope>
    <source>
        <strain evidence="1 2">NBRC 12816</strain>
    </source>
</reference>
<organism evidence="1 2">
    <name type="scientific">Streptomyces roseolus</name>
    <dbReference type="NCBI Taxonomy" id="67358"/>
    <lineage>
        <taxon>Bacteria</taxon>
        <taxon>Bacillati</taxon>
        <taxon>Actinomycetota</taxon>
        <taxon>Actinomycetes</taxon>
        <taxon>Kitasatosporales</taxon>
        <taxon>Streptomycetaceae</taxon>
        <taxon>Streptomyces</taxon>
    </lineage>
</organism>